<sequence>MFSRFLETTGSRAAAKKKYFDILRRTYQETGVYLANVLEEKMAILLADKIRMFPAIRAYILREGLLRRPNEMDNPYQAEIARFKRTFALRIGHLNPRVIFMAMRLVDSDDELLHNLPEIEPGNALRFALSFRAGNDKLFSVEREYSPPRRDGIAPSPLFVFKRYSSQGRRVFPTGEELVTSLSSPDILEQFGELILIKLRRLRLGPTDDTFVIFDAYKPPYFSLNWQALLPDDDRTETQKFIDTRTWNVPTYTIEADAFFDPIAYDEVRDRSQAYFIQENVRDGRIHRVYEPESLYRWFGEGGRVKSPMTDRVVRLPFLRLPEYLR</sequence>
<accession>A0A1Y1IMP1</accession>
<gene>
    <name evidence="1" type="ORF">KFL_007780090</name>
</gene>
<keyword evidence="2" id="KW-1185">Reference proteome</keyword>
<organism evidence="1 2">
    <name type="scientific">Klebsormidium nitens</name>
    <name type="common">Green alga</name>
    <name type="synonym">Ulothrix nitens</name>
    <dbReference type="NCBI Taxonomy" id="105231"/>
    <lineage>
        <taxon>Eukaryota</taxon>
        <taxon>Viridiplantae</taxon>
        <taxon>Streptophyta</taxon>
        <taxon>Klebsormidiophyceae</taxon>
        <taxon>Klebsormidiales</taxon>
        <taxon>Klebsormidiaceae</taxon>
        <taxon>Klebsormidium</taxon>
    </lineage>
</organism>
<evidence type="ECO:0000313" key="1">
    <source>
        <dbReference type="EMBL" id="GAQ91402.1"/>
    </source>
</evidence>
<dbReference type="EMBL" id="DF237727">
    <property type="protein sequence ID" value="GAQ91402.1"/>
    <property type="molecule type" value="Genomic_DNA"/>
</dbReference>
<protein>
    <submittedName>
        <fullName evidence="1">Uncharacterized protein</fullName>
    </submittedName>
</protein>
<proteinExistence type="predicted"/>
<dbReference type="Proteomes" id="UP000054558">
    <property type="component" value="Unassembled WGS sequence"/>
</dbReference>
<evidence type="ECO:0000313" key="2">
    <source>
        <dbReference type="Proteomes" id="UP000054558"/>
    </source>
</evidence>
<reference evidence="1 2" key="1">
    <citation type="journal article" date="2014" name="Nat. Commun.">
        <title>Klebsormidium flaccidum genome reveals primary factors for plant terrestrial adaptation.</title>
        <authorList>
            <person name="Hori K."/>
            <person name="Maruyama F."/>
            <person name="Fujisawa T."/>
            <person name="Togashi T."/>
            <person name="Yamamoto N."/>
            <person name="Seo M."/>
            <person name="Sato S."/>
            <person name="Yamada T."/>
            <person name="Mori H."/>
            <person name="Tajima N."/>
            <person name="Moriyama T."/>
            <person name="Ikeuchi M."/>
            <person name="Watanabe M."/>
            <person name="Wada H."/>
            <person name="Kobayashi K."/>
            <person name="Saito M."/>
            <person name="Masuda T."/>
            <person name="Sasaki-Sekimoto Y."/>
            <person name="Mashiguchi K."/>
            <person name="Awai K."/>
            <person name="Shimojima M."/>
            <person name="Masuda S."/>
            <person name="Iwai M."/>
            <person name="Nobusawa T."/>
            <person name="Narise T."/>
            <person name="Kondo S."/>
            <person name="Saito H."/>
            <person name="Sato R."/>
            <person name="Murakawa M."/>
            <person name="Ihara Y."/>
            <person name="Oshima-Yamada Y."/>
            <person name="Ohtaka K."/>
            <person name="Satoh M."/>
            <person name="Sonobe K."/>
            <person name="Ishii M."/>
            <person name="Ohtani R."/>
            <person name="Kanamori-Sato M."/>
            <person name="Honoki R."/>
            <person name="Miyazaki D."/>
            <person name="Mochizuki H."/>
            <person name="Umetsu J."/>
            <person name="Higashi K."/>
            <person name="Shibata D."/>
            <person name="Kamiya Y."/>
            <person name="Sato N."/>
            <person name="Nakamura Y."/>
            <person name="Tabata S."/>
            <person name="Ida S."/>
            <person name="Kurokawa K."/>
            <person name="Ohta H."/>
        </authorList>
    </citation>
    <scope>NUCLEOTIDE SEQUENCE [LARGE SCALE GENOMIC DNA]</scope>
    <source>
        <strain evidence="1 2">NIES-2285</strain>
    </source>
</reference>
<dbReference type="AlphaFoldDB" id="A0A1Y1IMP1"/>
<name>A0A1Y1IMP1_KLENI</name>